<evidence type="ECO:0000313" key="3">
    <source>
        <dbReference type="Proteomes" id="UP000013827"/>
    </source>
</evidence>
<dbReference type="PaxDb" id="2903-EOD39938"/>
<name>A0A0D3KW03_EMIH1</name>
<dbReference type="KEGG" id="ehx:EMIHUDRAFT_223128"/>
<keyword evidence="1" id="KW-0472">Membrane</keyword>
<reference evidence="3" key="1">
    <citation type="journal article" date="2013" name="Nature">
        <title>Pan genome of the phytoplankton Emiliania underpins its global distribution.</title>
        <authorList>
            <person name="Read B.A."/>
            <person name="Kegel J."/>
            <person name="Klute M.J."/>
            <person name="Kuo A."/>
            <person name="Lefebvre S.C."/>
            <person name="Maumus F."/>
            <person name="Mayer C."/>
            <person name="Miller J."/>
            <person name="Monier A."/>
            <person name="Salamov A."/>
            <person name="Young J."/>
            <person name="Aguilar M."/>
            <person name="Claverie J.M."/>
            <person name="Frickenhaus S."/>
            <person name="Gonzalez K."/>
            <person name="Herman E.K."/>
            <person name="Lin Y.C."/>
            <person name="Napier J."/>
            <person name="Ogata H."/>
            <person name="Sarno A.F."/>
            <person name="Shmutz J."/>
            <person name="Schroeder D."/>
            <person name="de Vargas C."/>
            <person name="Verret F."/>
            <person name="von Dassow P."/>
            <person name="Valentin K."/>
            <person name="Van de Peer Y."/>
            <person name="Wheeler G."/>
            <person name="Dacks J.B."/>
            <person name="Delwiche C.F."/>
            <person name="Dyhrman S.T."/>
            <person name="Glockner G."/>
            <person name="John U."/>
            <person name="Richards T."/>
            <person name="Worden A.Z."/>
            <person name="Zhang X."/>
            <person name="Grigoriev I.V."/>
            <person name="Allen A.E."/>
            <person name="Bidle K."/>
            <person name="Borodovsky M."/>
            <person name="Bowler C."/>
            <person name="Brownlee C."/>
            <person name="Cock J.M."/>
            <person name="Elias M."/>
            <person name="Gladyshev V.N."/>
            <person name="Groth M."/>
            <person name="Guda C."/>
            <person name="Hadaegh A."/>
            <person name="Iglesias-Rodriguez M.D."/>
            <person name="Jenkins J."/>
            <person name="Jones B.M."/>
            <person name="Lawson T."/>
            <person name="Leese F."/>
            <person name="Lindquist E."/>
            <person name="Lobanov A."/>
            <person name="Lomsadze A."/>
            <person name="Malik S.B."/>
            <person name="Marsh M.E."/>
            <person name="Mackinder L."/>
            <person name="Mock T."/>
            <person name="Mueller-Roeber B."/>
            <person name="Pagarete A."/>
            <person name="Parker M."/>
            <person name="Probert I."/>
            <person name="Quesneville H."/>
            <person name="Raines C."/>
            <person name="Rensing S.A."/>
            <person name="Riano-Pachon D.M."/>
            <person name="Richier S."/>
            <person name="Rokitta S."/>
            <person name="Shiraiwa Y."/>
            <person name="Soanes D.M."/>
            <person name="van der Giezen M."/>
            <person name="Wahlund T.M."/>
            <person name="Williams B."/>
            <person name="Wilson W."/>
            <person name="Wolfe G."/>
            <person name="Wurch L.L."/>
        </authorList>
    </citation>
    <scope>NUCLEOTIDE SEQUENCE</scope>
</reference>
<accession>A0A0D3KW03</accession>
<reference evidence="2" key="2">
    <citation type="submission" date="2024-10" db="UniProtKB">
        <authorList>
            <consortium name="EnsemblProtists"/>
        </authorList>
    </citation>
    <scope>IDENTIFICATION</scope>
</reference>
<evidence type="ECO:0000313" key="2">
    <source>
        <dbReference type="EnsemblProtists" id="EOD39938"/>
    </source>
</evidence>
<evidence type="ECO:0008006" key="4">
    <source>
        <dbReference type="Google" id="ProtNLM"/>
    </source>
</evidence>
<evidence type="ECO:0000256" key="1">
    <source>
        <dbReference type="SAM" id="Phobius"/>
    </source>
</evidence>
<dbReference type="EnsemblProtists" id="EOD39938">
    <property type="protein sequence ID" value="EOD39938"/>
    <property type="gene ID" value="EMIHUDRAFT_223128"/>
</dbReference>
<keyword evidence="3" id="KW-1185">Reference proteome</keyword>
<feature type="transmembrane region" description="Helical" evidence="1">
    <location>
        <begin position="139"/>
        <end position="162"/>
    </location>
</feature>
<dbReference type="RefSeq" id="XP_005792367.1">
    <property type="nucleotide sequence ID" value="XM_005792310.1"/>
</dbReference>
<dbReference type="Proteomes" id="UP000013827">
    <property type="component" value="Unassembled WGS sequence"/>
</dbReference>
<keyword evidence="1" id="KW-0812">Transmembrane</keyword>
<sequence length="383" mass="41691">MQRTTLAALGLQRGFLQVDMLRSIRLWYVFDRAAPTSDDLRLEQRRGDVLRLDAGATCLGKVIAAIQHAATRRFEAMVLSDDDAFIHPQRLALDIAEWGWNPNLHYGYGNTPDVVVGRLMQEWQLRRTVDAPATRQGPFAFPLGFCMGLGSAIVAAIVAQLTTEPRLIRLQKFLGASRAARKCMPATDGGLGYILASLGPATPIAYVDISSTARVHFWRSRSSEKFLRAGNLAIMHGAKDWADHFAWAACVVRELPSGMLERSRGLTCTANNVGLDFECRRTEDTWRACAQAGLLARAAGSADRAAARVGVAGSPHPAQGPRQKAHREVATRNASVVWCMVSMSASDERARPNVVPGGVAYTRSVCNNASEPTQCAAEKAEPH</sequence>
<dbReference type="AlphaFoldDB" id="A0A0D3KW03"/>
<proteinExistence type="predicted"/>
<dbReference type="GeneID" id="17285207"/>
<keyword evidence="1" id="KW-1133">Transmembrane helix</keyword>
<dbReference type="HOGENOM" id="CLU_061079_0_0_1"/>
<organism evidence="2 3">
    <name type="scientific">Emiliania huxleyi (strain CCMP1516)</name>
    <dbReference type="NCBI Taxonomy" id="280463"/>
    <lineage>
        <taxon>Eukaryota</taxon>
        <taxon>Haptista</taxon>
        <taxon>Haptophyta</taxon>
        <taxon>Prymnesiophyceae</taxon>
        <taxon>Isochrysidales</taxon>
        <taxon>Noelaerhabdaceae</taxon>
        <taxon>Emiliania</taxon>
    </lineage>
</organism>
<protein>
    <recommendedName>
        <fullName evidence="4">Hexosyltransferase</fullName>
    </recommendedName>
</protein>